<dbReference type="InterPro" id="IPR025695">
    <property type="entry name" value="DoxX-like"/>
</dbReference>
<feature type="transmembrane region" description="Helical" evidence="1">
    <location>
        <begin position="21"/>
        <end position="42"/>
    </location>
</feature>
<comment type="caution">
    <text evidence="2">The sequence shown here is derived from an EMBL/GenBank/DDBJ whole genome shotgun (WGS) entry which is preliminary data.</text>
</comment>
<organism evidence="2 3">
    <name type="scientific">Comamonas testosteroni</name>
    <name type="common">Pseudomonas testosteroni</name>
    <dbReference type="NCBI Taxonomy" id="285"/>
    <lineage>
        <taxon>Bacteria</taxon>
        <taxon>Pseudomonadati</taxon>
        <taxon>Pseudomonadota</taxon>
        <taxon>Betaproteobacteria</taxon>
        <taxon>Burkholderiales</taxon>
        <taxon>Comamonadaceae</taxon>
        <taxon>Comamonas</taxon>
    </lineage>
</organism>
<dbReference type="Pfam" id="PF13781">
    <property type="entry name" value="DoxX_3"/>
    <property type="match status" value="1"/>
</dbReference>
<reference evidence="2 3" key="1">
    <citation type="submission" date="2013-09" db="EMBL/GenBank/DDBJ databases">
        <title>High correlation between genotypes and phenotypes of environmental bacteria Comamonas testosteroni strains.</title>
        <authorList>
            <person name="Liu L."/>
            <person name="Zhu W."/>
            <person name="Xia X."/>
            <person name="Xu B."/>
            <person name="Luo M."/>
            <person name="Wang G."/>
        </authorList>
    </citation>
    <scope>NUCLEOTIDE SEQUENCE [LARGE SCALE GENOMIC DNA]</scope>
    <source>
        <strain evidence="2 3">JL40</strain>
    </source>
</reference>
<feature type="transmembrane region" description="Helical" evidence="1">
    <location>
        <begin position="90"/>
        <end position="108"/>
    </location>
</feature>
<accession>A0A096FPH6</accession>
<keyword evidence="1" id="KW-1133">Transmembrane helix</keyword>
<evidence type="ECO:0000313" key="2">
    <source>
        <dbReference type="EMBL" id="KGH31658.1"/>
    </source>
</evidence>
<gene>
    <name evidence="2" type="ORF">P353_04160</name>
</gene>
<proteinExistence type="predicted"/>
<evidence type="ECO:0000313" key="3">
    <source>
        <dbReference type="Proteomes" id="UP000029553"/>
    </source>
</evidence>
<dbReference type="EMBL" id="AWOR01000002">
    <property type="protein sequence ID" value="KGH31658.1"/>
    <property type="molecule type" value="Genomic_DNA"/>
</dbReference>
<name>A0A096FPH6_COMTE</name>
<protein>
    <submittedName>
        <fullName evidence="2">Epimerase</fullName>
    </submittedName>
</protein>
<evidence type="ECO:0000256" key="1">
    <source>
        <dbReference type="SAM" id="Phobius"/>
    </source>
</evidence>
<feature type="transmembrane region" description="Helical" evidence="1">
    <location>
        <begin position="62"/>
        <end position="83"/>
    </location>
</feature>
<keyword evidence="1" id="KW-0812">Transmembrane</keyword>
<dbReference type="AlphaFoldDB" id="A0A096FPH6"/>
<keyword evidence="1" id="KW-0472">Membrane</keyword>
<dbReference type="RefSeq" id="WP_034365690.1">
    <property type="nucleotide sequence ID" value="NZ_AWOR01000002.1"/>
</dbReference>
<sequence>MPELQNGSRANPHKQAARFMHASLVVVWLGTAVVSALDYLGLSGLNHEGARLLDQGGIDDARWQALLIWSGLLADLALGLALLLRPGRAIYLSALLLMTAMTVIGTALQPTLWLHPLGPLLKNLPIAAMLWFLLQTDSSSNRLES</sequence>
<dbReference type="Proteomes" id="UP000029553">
    <property type="component" value="Unassembled WGS sequence"/>
</dbReference>